<reference evidence="5" key="2">
    <citation type="journal article" date="2021" name="PeerJ">
        <title>Extensive microbial diversity within the chicken gut microbiome revealed by metagenomics and culture.</title>
        <authorList>
            <person name="Gilroy R."/>
            <person name="Ravi A."/>
            <person name="Getino M."/>
            <person name="Pursley I."/>
            <person name="Horton D.L."/>
            <person name="Alikhan N.F."/>
            <person name="Baker D."/>
            <person name="Gharbi K."/>
            <person name="Hall N."/>
            <person name="Watson M."/>
            <person name="Adriaenssens E.M."/>
            <person name="Foster-Nyarko E."/>
            <person name="Jarju S."/>
            <person name="Secka A."/>
            <person name="Antonio M."/>
            <person name="Oren A."/>
            <person name="Chaudhuri R.R."/>
            <person name="La Ragione R."/>
            <person name="Hildebrand F."/>
            <person name="Pallen M.J."/>
        </authorList>
    </citation>
    <scope>NUCLEOTIDE SEQUENCE</scope>
    <source>
        <strain evidence="5">ChiSjej3B21-11622</strain>
    </source>
</reference>
<dbReference type="SUPFAM" id="SSF51215">
    <property type="entry name" value="Regulatory protein AraC"/>
    <property type="match status" value="1"/>
</dbReference>
<evidence type="ECO:0000313" key="5">
    <source>
        <dbReference type="EMBL" id="HIQ95295.1"/>
    </source>
</evidence>
<evidence type="ECO:0000259" key="4">
    <source>
        <dbReference type="PROSITE" id="PS01124"/>
    </source>
</evidence>
<keyword evidence="2" id="KW-0238">DNA-binding</keyword>
<reference evidence="5" key="1">
    <citation type="submission" date="2020-10" db="EMBL/GenBank/DDBJ databases">
        <authorList>
            <person name="Gilroy R."/>
        </authorList>
    </citation>
    <scope>NUCLEOTIDE SEQUENCE</scope>
    <source>
        <strain evidence="5">ChiSjej3B21-11622</strain>
    </source>
</reference>
<dbReference type="InterPro" id="IPR018062">
    <property type="entry name" value="HTH_AraC-typ_CS"/>
</dbReference>
<dbReference type="GO" id="GO:0043565">
    <property type="term" value="F:sequence-specific DNA binding"/>
    <property type="evidence" value="ECO:0007669"/>
    <property type="project" value="InterPro"/>
</dbReference>
<accession>A0A9D0ZUY2</accession>
<dbReference type="EMBL" id="DVFT01000026">
    <property type="protein sequence ID" value="HIQ95295.1"/>
    <property type="molecule type" value="Genomic_DNA"/>
</dbReference>
<gene>
    <name evidence="5" type="ORF">IAB26_01905</name>
</gene>
<dbReference type="PANTHER" id="PTHR43280">
    <property type="entry name" value="ARAC-FAMILY TRANSCRIPTIONAL REGULATOR"/>
    <property type="match status" value="1"/>
</dbReference>
<dbReference type="PRINTS" id="PR00032">
    <property type="entry name" value="HTHARAC"/>
</dbReference>
<keyword evidence="3" id="KW-0804">Transcription</keyword>
<dbReference type="PROSITE" id="PS00041">
    <property type="entry name" value="HTH_ARAC_FAMILY_1"/>
    <property type="match status" value="1"/>
</dbReference>
<dbReference type="InterPro" id="IPR018060">
    <property type="entry name" value="HTH_AraC"/>
</dbReference>
<protein>
    <submittedName>
        <fullName evidence="5">Helix-turn-helix transcriptional regulator</fullName>
    </submittedName>
</protein>
<comment type="caution">
    <text evidence="5">The sequence shown here is derived from an EMBL/GenBank/DDBJ whole genome shotgun (WGS) entry which is preliminary data.</text>
</comment>
<proteinExistence type="predicted"/>
<organism evidence="5 6">
    <name type="scientific">Candidatus Limivivens merdigallinarum</name>
    <dbReference type="NCBI Taxonomy" id="2840859"/>
    <lineage>
        <taxon>Bacteria</taxon>
        <taxon>Bacillati</taxon>
        <taxon>Bacillota</taxon>
        <taxon>Clostridia</taxon>
        <taxon>Lachnospirales</taxon>
        <taxon>Lachnospiraceae</taxon>
        <taxon>Lachnospiraceae incertae sedis</taxon>
        <taxon>Candidatus Limivivens</taxon>
    </lineage>
</organism>
<dbReference type="PANTHER" id="PTHR43280:SF2">
    <property type="entry name" value="HTH-TYPE TRANSCRIPTIONAL REGULATOR EXSA"/>
    <property type="match status" value="1"/>
</dbReference>
<dbReference type="SUPFAM" id="SSF46689">
    <property type="entry name" value="Homeodomain-like"/>
    <property type="match status" value="2"/>
</dbReference>
<evidence type="ECO:0000256" key="3">
    <source>
        <dbReference type="ARBA" id="ARBA00023163"/>
    </source>
</evidence>
<dbReference type="PROSITE" id="PS01124">
    <property type="entry name" value="HTH_ARAC_FAMILY_2"/>
    <property type="match status" value="1"/>
</dbReference>
<dbReference type="InterPro" id="IPR009057">
    <property type="entry name" value="Homeodomain-like_sf"/>
</dbReference>
<dbReference type="InterPro" id="IPR037923">
    <property type="entry name" value="HTH-like"/>
</dbReference>
<evidence type="ECO:0000256" key="1">
    <source>
        <dbReference type="ARBA" id="ARBA00023015"/>
    </source>
</evidence>
<evidence type="ECO:0000256" key="2">
    <source>
        <dbReference type="ARBA" id="ARBA00023125"/>
    </source>
</evidence>
<dbReference type="Pfam" id="PF02311">
    <property type="entry name" value="AraC_binding"/>
    <property type="match status" value="1"/>
</dbReference>
<dbReference type="InterPro" id="IPR020449">
    <property type="entry name" value="Tscrpt_reg_AraC-type_HTH"/>
</dbReference>
<dbReference type="Gene3D" id="1.10.10.60">
    <property type="entry name" value="Homeodomain-like"/>
    <property type="match status" value="2"/>
</dbReference>
<sequence>MEQTLYQVDQYIFREYRLDPKFPATAFLRDNFEFPPEPDTISWLHFHNCMELIYCYEERILMIENRIYSMTPGSICVIPPNQMHNSKSAGFHSALDPHGCEYLYVDPALLLGDFFTETYSFQSAFNRINETSSYIISPSENPEICRLLLLILDGMRRRQPNFHDLVKGLALSFWIELLRTLEFPSISHLAKRRELTEVYPAMVYIREHYAQPISIETLAESCGMSVSAFRQNFKKRVGTLPNHYIDDIRLSKALQLLVSTELGILEIALACGYNSLSSFNSHFTAKYGVSPSSWKKSQRAIKKRIDTHSVYLPK</sequence>
<dbReference type="InterPro" id="IPR003313">
    <property type="entry name" value="AraC-bd"/>
</dbReference>
<dbReference type="SMART" id="SM00342">
    <property type="entry name" value="HTH_ARAC"/>
    <property type="match status" value="1"/>
</dbReference>
<dbReference type="AlphaFoldDB" id="A0A9D0ZUY2"/>
<dbReference type="Pfam" id="PF12833">
    <property type="entry name" value="HTH_18"/>
    <property type="match status" value="1"/>
</dbReference>
<name>A0A9D0ZUY2_9FIRM</name>
<dbReference type="Proteomes" id="UP000886886">
    <property type="component" value="Unassembled WGS sequence"/>
</dbReference>
<evidence type="ECO:0000313" key="6">
    <source>
        <dbReference type="Proteomes" id="UP000886886"/>
    </source>
</evidence>
<feature type="domain" description="HTH araC/xylS-type" evidence="4">
    <location>
        <begin position="199"/>
        <end position="297"/>
    </location>
</feature>
<keyword evidence="1" id="KW-0805">Transcription regulation</keyword>
<dbReference type="GO" id="GO:0003700">
    <property type="term" value="F:DNA-binding transcription factor activity"/>
    <property type="evidence" value="ECO:0007669"/>
    <property type="project" value="InterPro"/>
</dbReference>